<evidence type="ECO:0000259" key="2">
    <source>
        <dbReference type="PROSITE" id="PS51733"/>
    </source>
</evidence>
<dbReference type="SUPFAM" id="SSF55681">
    <property type="entry name" value="Class II aaRS and biotin synthetases"/>
    <property type="match status" value="1"/>
</dbReference>
<gene>
    <name evidence="3" type="ORF">DN068_13610</name>
</gene>
<proteinExistence type="predicted"/>
<feature type="domain" description="BPL/LPL catalytic" evidence="2">
    <location>
        <begin position="1"/>
        <end position="188"/>
    </location>
</feature>
<dbReference type="NCBIfam" id="TIGR00121">
    <property type="entry name" value="birA_ligase"/>
    <property type="match status" value="1"/>
</dbReference>
<dbReference type="InterPro" id="IPR004143">
    <property type="entry name" value="BPL_LPL_catalytic"/>
</dbReference>
<reference evidence="3 4" key="1">
    <citation type="submission" date="2018-06" db="EMBL/GenBank/DDBJ databases">
        <title>Mucibacter soli gen. nov., sp. nov., a new member of the family Chitinophagaceae producing mucin.</title>
        <authorList>
            <person name="Kim M.-K."/>
            <person name="Park S."/>
            <person name="Kim T.-S."/>
            <person name="Joung Y."/>
            <person name="Han J.-H."/>
            <person name="Kim S.B."/>
        </authorList>
    </citation>
    <scope>NUCLEOTIDE SEQUENCE [LARGE SCALE GENOMIC DNA]</scope>
    <source>
        <strain evidence="3 4">R1-15</strain>
    </source>
</reference>
<protein>
    <submittedName>
        <fullName evidence="3">Biotin--[acetyl-CoA-carboxylase] ligase</fullName>
    </submittedName>
</protein>
<dbReference type="EMBL" id="QKTW01000018">
    <property type="protein sequence ID" value="PZF72386.1"/>
    <property type="molecule type" value="Genomic_DNA"/>
</dbReference>
<dbReference type="PANTHER" id="PTHR12835:SF5">
    <property type="entry name" value="BIOTIN--PROTEIN LIGASE"/>
    <property type="match status" value="1"/>
</dbReference>
<dbReference type="OrthoDB" id="9807064at2"/>
<organism evidence="3 4">
    <name type="scientific">Taibaiella soli</name>
    <dbReference type="NCBI Taxonomy" id="1649169"/>
    <lineage>
        <taxon>Bacteria</taxon>
        <taxon>Pseudomonadati</taxon>
        <taxon>Bacteroidota</taxon>
        <taxon>Chitinophagia</taxon>
        <taxon>Chitinophagales</taxon>
        <taxon>Chitinophagaceae</taxon>
        <taxon>Taibaiella</taxon>
    </lineage>
</organism>
<dbReference type="InterPro" id="IPR004408">
    <property type="entry name" value="Biotin_CoA_COase_ligase"/>
</dbReference>
<dbReference type="CDD" id="cd16442">
    <property type="entry name" value="BPL"/>
    <property type="match status" value="1"/>
</dbReference>
<dbReference type="PROSITE" id="PS51733">
    <property type="entry name" value="BPL_LPL_CATALYTIC"/>
    <property type="match status" value="1"/>
</dbReference>
<dbReference type="Gene3D" id="3.30.930.10">
    <property type="entry name" value="Bira Bifunctional Protein, Domain 2"/>
    <property type="match status" value="1"/>
</dbReference>
<evidence type="ECO:0000313" key="4">
    <source>
        <dbReference type="Proteomes" id="UP000248745"/>
    </source>
</evidence>
<keyword evidence="1 3" id="KW-0436">Ligase</keyword>
<name>A0A2W2BFZ1_9BACT</name>
<evidence type="ECO:0000256" key="1">
    <source>
        <dbReference type="ARBA" id="ARBA00022598"/>
    </source>
</evidence>
<dbReference type="InterPro" id="IPR045864">
    <property type="entry name" value="aa-tRNA-synth_II/BPL/LPL"/>
</dbReference>
<comment type="caution">
    <text evidence="3">The sequence shown here is derived from an EMBL/GenBank/DDBJ whole genome shotgun (WGS) entry which is preliminary data.</text>
</comment>
<dbReference type="PANTHER" id="PTHR12835">
    <property type="entry name" value="BIOTIN PROTEIN LIGASE"/>
    <property type="match status" value="1"/>
</dbReference>
<keyword evidence="4" id="KW-1185">Reference proteome</keyword>
<dbReference type="GO" id="GO:0005737">
    <property type="term" value="C:cytoplasm"/>
    <property type="evidence" value="ECO:0007669"/>
    <property type="project" value="TreeGrafter"/>
</dbReference>
<dbReference type="Proteomes" id="UP000248745">
    <property type="component" value="Unassembled WGS sequence"/>
</dbReference>
<accession>A0A2W2BFZ1</accession>
<dbReference type="AlphaFoldDB" id="A0A2W2BFZ1"/>
<dbReference type="RefSeq" id="WP_110999481.1">
    <property type="nucleotide sequence ID" value="NZ_QKTW01000018.1"/>
</dbReference>
<dbReference type="GO" id="GO:0004077">
    <property type="term" value="F:biotin--[biotin carboxyl-carrier protein] ligase activity"/>
    <property type="evidence" value="ECO:0007669"/>
    <property type="project" value="InterPro"/>
</dbReference>
<dbReference type="Pfam" id="PF03099">
    <property type="entry name" value="BPL_LplA_LipB"/>
    <property type="match status" value="1"/>
</dbReference>
<sequence>MATNLQALKEAPIIDIDTIDSTNNYAMVLIDADTAQPGLTIIAQEQTNGKGQRGRLWKDIPGQSILMSVITAPALGLEHQFVFSATVAVAIAEVLQDLNEHWNVRIKWPNDIIINDKKTVGILIENVLRGSKWLYAVIGLGVNVLQESFDAALPNAGSLKTASGKTYNVGQLARQIRDNILTLTSAELPNEEVIAKYNKLLYKIHEHQAFTNEDSEWKATILQTLSNGQLQVQHEDGSIVAYIHGSVTWKW</sequence>
<evidence type="ECO:0000313" key="3">
    <source>
        <dbReference type="EMBL" id="PZF72386.1"/>
    </source>
</evidence>